<dbReference type="RefSeq" id="WP_003808686.1">
    <property type="nucleotide sequence ID" value="NC_019382.1"/>
</dbReference>
<dbReference type="OrthoDB" id="8640475at2"/>
<evidence type="ECO:0000313" key="2">
    <source>
        <dbReference type="Proteomes" id="UP000007564"/>
    </source>
</evidence>
<dbReference type="Gene3D" id="3.90.226.10">
    <property type="entry name" value="2-enoyl-CoA Hydratase, Chain A, domain 1"/>
    <property type="match status" value="1"/>
</dbReference>
<dbReference type="GeneID" id="56480330"/>
<dbReference type="PANTHER" id="PTHR11941:SF54">
    <property type="entry name" value="ENOYL-COA HYDRATASE, MITOCHONDRIAL"/>
    <property type="match status" value="1"/>
</dbReference>
<dbReference type="InterPro" id="IPR029045">
    <property type="entry name" value="ClpP/crotonase-like_dom_sf"/>
</dbReference>
<organism evidence="1 2">
    <name type="scientific">Bordetella bronchiseptica 253</name>
    <dbReference type="NCBI Taxonomy" id="568707"/>
    <lineage>
        <taxon>Bacteria</taxon>
        <taxon>Pseudomonadati</taxon>
        <taxon>Pseudomonadota</taxon>
        <taxon>Betaproteobacteria</taxon>
        <taxon>Burkholderiales</taxon>
        <taxon>Alcaligenaceae</taxon>
        <taxon>Bordetella</taxon>
    </lineage>
</organism>
<accession>A0A0C6P8C2</accession>
<dbReference type="GO" id="GO:0003824">
    <property type="term" value="F:catalytic activity"/>
    <property type="evidence" value="ECO:0007669"/>
    <property type="project" value="UniProtKB-ARBA"/>
</dbReference>
<dbReference type="AlphaFoldDB" id="A0A0C6P8C2"/>
<dbReference type="Proteomes" id="UP000007564">
    <property type="component" value="Chromosome"/>
</dbReference>
<dbReference type="GO" id="GO:0006635">
    <property type="term" value="P:fatty acid beta-oxidation"/>
    <property type="evidence" value="ECO:0007669"/>
    <property type="project" value="TreeGrafter"/>
</dbReference>
<name>A0A0C6P8C2_BORBO</name>
<dbReference type="PANTHER" id="PTHR11941">
    <property type="entry name" value="ENOYL-COA HYDRATASE-RELATED"/>
    <property type="match status" value="1"/>
</dbReference>
<dbReference type="EMBL" id="HE965806">
    <property type="protein sequence ID" value="CCJ54359.1"/>
    <property type="molecule type" value="Genomic_DNA"/>
</dbReference>
<dbReference type="Pfam" id="PF00378">
    <property type="entry name" value="ECH_1"/>
    <property type="match status" value="1"/>
</dbReference>
<dbReference type="CDD" id="cd06558">
    <property type="entry name" value="crotonase-like"/>
    <property type="match status" value="1"/>
</dbReference>
<dbReference type="SUPFAM" id="SSF52096">
    <property type="entry name" value="ClpP/crotonase"/>
    <property type="match status" value="1"/>
</dbReference>
<dbReference type="InterPro" id="IPR001753">
    <property type="entry name" value="Enoyl-CoA_hydra/iso"/>
</dbReference>
<evidence type="ECO:0000313" key="1">
    <source>
        <dbReference type="EMBL" id="CCJ54359.1"/>
    </source>
</evidence>
<dbReference type="HOGENOM" id="CLU_009834_7_0_4"/>
<reference evidence="1 2" key="1">
    <citation type="journal article" date="2012" name="BMC Genomics">
        <title>Comparative genomics of the classical Bordetella subspecies: the evolution and exchange of virulence-associated diversity amongst closely related pathogens.</title>
        <authorList>
            <person name="Park J."/>
            <person name="Zhang Y."/>
            <person name="Buboltz A.M."/>
            <person name="Zhang X."/>
            <person name="Schuster S.C."/>
            <person name="Ahuja U."/>
            <person name="Liu M."/>
            <person name="Miller J.F."/>
            <person name="Sebaihia M."/>
            <person name="Bentley S.D."/>
            <person name="Parkhill J."/>
            <person name="Harvill E.T."/>
        </authorList>
    </citation>
    <scope>NUCLEOTIDE SEQUENCE [LARGE SCALE GENOMIC DNA]</scope>
    <source>
        <strain evidence="1 2">253</strain>
    </source>
</reference>
<gene>
    <name evidence="1" type="ORF">BN112_2442</name>
</gene>
<proteinExistence type="predicted"/>
<dbReference type="KEGG" id="bbh:BN112_2442"/>
<sequence>MNQAVSIRRDGATAIVTLDRKQNRNALSQAVMAELTEVAEGLRGERDISTVILAGTQEIFSAGVDLKDPARWEIDAGDIEGIRMASERGARMCRAWESIPQLTIAAVEGLNVGGGIALTLCCDWRIHSETARLRLPEAQIGIPLSWQTVPRLVNLVGPAKAKQLILRGKELDSQAALELGLVDLVVPPGTALDAALEVARDVNRNPRLVITMTKQSINSYANALAHLSTHMDVDQAVLCGMSAAAVQARRQFSAPAA</sequence>
<protein>
    <submittedName>
        <fullName evidence="1">Putative enoyl-CoA hydratase</fullName>
    </submittedName>
</protein>